<keyword evidence="8" id="KW-0156">Chromatin regulator</keyword>
<keyword evidence="23" id="KW-1185">Reference proteome</keyword>
<dbReference type="InterPro" id="IPR037518">
    <property type="entry name" value="MPN"/>
</dbReference>
<dbReference type="GO" id="GO:0006325">
    <property type="term" value="P:chromatin organization"/>
    <property type="evidence" value="ECO:0007669"/>
    <property type="project" value="UniProtKB-KW"/>
</dbReference>
<dbReference type="InterPro" id="IPR007526">
    <property type="entry name" value="SWIRM"/>
</dbReference>
<dbReference type="Gene3D" id="1.10.10.60">
    <property type="entry name" value="Homeodomain-like"/>
    <property type="match status" value="1"/>
</dbReference>
<evidence type="ECO:0000256" key="11">
    <source>
        <dbReference type="ARBA" id="ARBA00023125"/>
    </source>
</evidence>
<dbReference type="InterPro" id="IPR009057">
    <property type="entry name" value="Homeodomain-like_sf"/>
</dbReference>
<keyword evidence="10" id="KW-0482">Metalloprotease</keyword>
<keyword evidence="4" id="KW-0479">Metal-binding</keyword>
<keyword evidence="3" id="KW-0645">Protease</keyword>
<dbReference type="Gene3D" id="1.10.10.10">
    <property type="entry name" value="Winged helix-like DNA-binding domain superfamily/Winged helix DNA-binding domain"/>
    <property type="match status" value="1"/>
</dbReference>
<evidence type="ECO:0000256" key="14">
    <source>
        <dbReference type="ARBA" id="ARBA00023242"/>
    </source>
</evidence>
<organism evidence="22 23">
    <name type="scientific">Elysia crispata</name>
    <name type="common">lettuce slug</name>
    <dbReference type="NCBI Taxonomy" id="231223"/>
    <lineage>
        <taxon>Eukaryota</taxon>
        <taxon>Metazoa</taxon>
        <taxon>Spiralia</taxon>
        <taxon>Lophotrochozoa</taxon>
        <taxon>Mollusca</taxon>
        <taxon>Gastropoda</taxon>
        <taxon>Heterobranchia</taxon>
        <taxon>Euthyneura</taxon>
        <taxon>Panpulmonata</taxon>
        <taxon>Sacoglossa</taxon>
        <taxon>Placobranchoidea</taxon>
        <taxon>Plakobranchidae</taxon>
        <taxon>Elysia</taxon>
    </lineage>
</organism>
<dbReference type="GO" id="GO:0046872">
    <property type="term" value="F:metal ion binding"/>
    <property type="evidence" value="ECO:0007669"/>
    <property type="project" value="UniProtKB-KW"/>
</dbReference>
<evidence type="ECO:0000256" key="4">
    <source>
        <dbReference type="ARBA" id="ARBA00022723"/>
    </source>
</evidence>
<dbReference type="PROSITE" id="PS50249">
    <property type="entry name" value="MPN"/>
    <property type="match status" value="1"/>
</dbReference>
<dbReference type="SUPFAM" id="SSF46689">
    <property type="entry name" value="Homeodomain-like"/>
    <property type="match status" value="2"/>
</dbReference>
<feature type="region of interest" description="Disordered" evidence="16">
    <location>
        <begin position="434"/>
        <end position="474"/>
    </location>
</feature>
<feature type="region of interest" description="Disordered" evidence="16">
    <location>
        <begin position="200"/>
        <end position="280"/>
    </location>
</feature>
<evidence type="ECO:0000259" key="18">
    <source>
        <dbReference type="PROSITE" id="PS50249"/>
    </source>
</evidence>
<dbReference type="EMBL" id="JAWDGP010004190">
    <property type="protein sequence ID" value="KAK3766898.1"/>
    <property type="molecule type" value="Genomic_DNA"/>
</dbReference>
<dbReference type="Pfam" id="PF04433">
    <property type="entry name" value="SWIRM"/>
    <property type="match status" value="1"/>
</dbReference>
<proteinExistence type="inferred from homology"/>
<sequence length="1103" mass="121551">MADDEVDVEGEFDLKTELGEEFYDANELPSKSANLLPEFTSPAWMLEQGWSLDSCMDEKSKATIEKMLLEEQQYMYGRKTSRYLSIKKNVLLVTAGSSKSTTPNKSPWTQEEKNTFLRGMGIFGRSWSKIASLIPTRTSLQVKNYAQQYMKNLAKKKAEIERTELETLKCITETPLFTPAQIPSIEATLASVTTGQPTVPIASSSGESKTSLATSSIVSTHQTSSSPNDVSTSKLSGRSKRPQKNKTLQTKVPVKKAGKGKRHSKRSLKKKCNGNPSEDGAAHTVIAYSDVSETVAGASQEADLITVGSSRARISQGPVGNMSKVDSCGLHNGTEKNEGNNEKGNQSSDEDDIDIEIDIENDDEENSVLQSRSTSPSSVYKLLLKSADIDSLVKKRSKTDIDNTAFSASSQVKVNKVKQEDSYVTDQNISIDKNESKFKDGDGQTSFHIRSLSPVEKSQISQEEEDEDEEEDHHVKTETIVNGLIAASGEIIEFEIPSEEKILGSTIISEEEKKVHADFFDGRAPKTPERYLKIRNYIIDCWLRCKPSYLNKTSIRTGLKNCGDVNCIGRIHSYLECIGAINIGCEQAAYKNPNKLFGGGTNSRVKGLNKDLISSVSVKSESTRPRKRRIRDGTGLWVDEKELEGKTIDHNSEKKKADASKKPKTPRAVKPVYDPFKLVPCLPFSDENTAPYEIEMFSTALAIMDIHAHISKTEVIGMLGGQFCTQKHRLTVSMAVPCKSMSTGMQCEMDPVSQTLASEQIEDVGMQVVGWYHSHPTFSPDPSVRDIETQQKFQYWFSKGGNHFVGVIISPYNTLSPSVNSDIRCLTISDLHSKEFLCNIPYKFAYEIVYRDNLREILGPASELAEKYSNYVNRVMLSCQYRASLGITCLSKMLQSVKRLLVPEDQENSLPPEGHPSSKSVSACATIVRATSAELLKPLLSKIQNGSVSHASKGPDHQSTSSGAFSNHKNPEKNESSIRTNSSPSHFSISHSPSSLNKSLDPERFKMSCLTIDTLTFQEPLQSTLNIAPSESQRLSLSAAVSTAVAPSSSVSKSKVDEVLHWLEQIFLEKFSQGTPRSPPIGSLSSLERAKPRSPQGSVSSAH</sequence>
<dbReference type="FunFam" id="1.10.10.10:FF:000193">
    <property type="entry name" value="histone H2A deubiquitinase MYSM1 isoform X1"/>
    <property type="match status" value="1"/>
</dbReference>
<evidence type="ECO:0000256" key="2">
    <source>
        <dbReference type="ARBA" id="ARBA00007194"/>
    </source>
</evidence>
<keyword evidence="11" id="KW-0238">DNA-binding</keyword>
<evidence type="ECO:0000256" key="5">
    <source>
        <dbReference type="ARBA" id="ARBA00022786"/>
    </source>
</evidence>
<dbReference type="GO" id="GO:0006508">
    <property type="term" value="P:proteolysis"/>
    <property type="evidence" value="ECO:0007669"/>
    <property type="project" value="UniProtKB-KW"/>
</dbReference>
<reference evidence="22" key="1">
    <citation type="journal article" date="2023" name="G3 (Bethesda)">
        <title>A reference genome for the long-term kleptoplast-retaining sea slug Elysia crispata morphotype clarki.</title>
        <authorList>
            <person name="Eastman K.E."/>
            <person name="Pendleton A.L."/>
            <person name="Shaikh M.A."/>
            <person name="Suttiyut T."/>
            <person name="Ogas R."/>
            <person name="Tomko P."/>
            <person name="Gavelis G."/>
            <person name="Widhalm J.R."/>
            <person name="Wisecaver J.H."/>
        </authorList>
    </citation>
    <scope>NUCLEOTIDE SEQUENCE</scope>
    <source>
        <strain evidence="22">ECLA1</strain>
    </source>
</reference>
<dbReference type="Gene3D" id="3.40.140.10">
    <property type="entry name" value="Cytidine Deaminase, domain 2"/>
    <property type="match status" value="1"/>
</dbReference>
<dbReference type="InterPro" id="IPR017930">
    <property type="entry name" value="Myb_dom"/>
</dbReference>
<evidence type="ECO:0000259" key="17">
    <source>
        <dbReference type="PROSITE" id="PS50090"/>
    </source>
</evidence>
<feature type="region of interest" description="Disordered" evidence="16">
    <location>
        <begin position="314"/>
        <end position="351"/>
    </location>
</feature>
<dbReference type="SUPFAM" id="SSF102712">
    <property type="entry name" value="JAB1/MPN domain"/>
    <property type="match status" value="1"/>
</dbReference>
<evidence type="ECO:0000256" key="13">
    <source>
        <dbReference type="ARBA" id="ARBA00023163"/>
    </source>
</evidence>
<keyword evidence="6" id="KW-0378">Hydrolase</keyword>
<evidence type="ECO:0000256" key="3">
    <source>
        <dbReference type="ARBA" id="ARBA00022670"/>
    </source>
</evidence>
<evidence type="ECO:0000256" key="16">
    <source>
        <dbReference type="SAM" id="MobiDB-lite"/>
    </source>
</evidence>
<feature type="domain" description="SANT" evidence="20">
    <location>
        <begin position="103"/>
        <end position="154"/>
    </location>
</feature>
<feature type="compositionally biased region" description="Basic and acidic residues" evidence="16">
    <location>
        <begin position="647"/>
        <end position="661"/>
    </location>
</feature>
<evidence type="ECO:0000259" key="21">
    <source>
        <dbReference type="PROSITE" id="PS51294"/>
    </source>
</evidence>
<protein>
    <recommendedName>
        <fullName evidence="15">Myb-like, SWIRM and MPN domain-containing protein 1</fullName>
    </recommendedName>
</protein>
<dbReference type="InterPro" id="IPR050242">
    <property type="entry name" value="JAMM_MPN+_peptidase_M67A"/>
</dbReference>
<feature type="compositionally biased region" description="Polar residues" evidence="16">
    <location>
        <begin position="200"/>
        <end position="213"/>
    </location>
</feature>
<evidence type="ECO:0000256" key="12">
    <source>
        <dbReference type="ARBA" id="ARBA00023159"/>
    </source>
</evidence>
<dbReference type="PANTHER" id="PTHR10410">
    <property type="entry name" value="EUKARYOTIC TRANSLATION INITIATION FACTOR 3 -RELATED"/>
    <property type="match status" value="1"/>
</dbReference>
<dbReference type="PROSITE" id="PS50090">
    <property type="entry name" value="MYB_LIKE"/>
    <property type="match status" value="1"/>
</dbReference>
<feature type="region of interest" description="Disordered" evidence="16">
    <location>
        <begin position="1073"/>
        <end position="1103"/>
    </location>
</feature>
<dbReference type="Pfam" id="PF00249">
    <property type="entry name" value="Myb_DNA-binding"/>
    <property type="match status" value="1"/>
</dbReference>
<keyword evidence="5" id="KW-0833">Ubl conjugation pathway</keyword>
<feature type="domain" description="MPN" evidence="18">
    <location>
        <begin position="694"/>
        <end position="824"/>
    </location>
</feature>
<evidence type="ECO:0000256" key="10">
    <source>
        <dbReference type="ARBA" id="ARBA00023049"/>
    </source>
</evidence>
<dbReference type="Pfam" id="PF01398">
    <property type="entry name" value="JAB"/>
    <property type="match status" value="1"/>
</dbReference>
<dbReference type="AlphaFoldDB" id="A0AAE0ZCG7"/>
<gene>
    <name evidence="22" type="ORF">RRG08_040421</name>
</gene>
<dbReference type="GO" id="GO:0008237">
    <property type="term" value="F:metallopeptidase activity"/>
    <property type="evidence" value="ECO:0007669"/>
    <property type="project" value="UniProtKB-KW"/>
</dbReference>
<feature type="region of interest" description="Disordered" evidence="16">
    <location>
        <begin position="946"/>
        <end position="1000"/>
    </location>
</feature>
<dbReference type="CDD" id="cd00167">
    <property type="entry name" value="SANT"/>
    <property type="match status" value="1"/>
</dbReference>
<dbReference type="PROSITE" id="PS50934">
    <property type="entry name" value="SWIRM"/>
    <property type="match status" value="1"/>
</dbReference>
<evidence type="ECO:0000256" key="15">
    <source>
        <dbReference type="ARBA" id="ARBA00032256"/>
    </source>
</evidence>
<dbReference type="FunFam" id="1.10.10.60:FF:000151">
    <property type="entry name" value="histone H2A deubiquitinase MYSM1 isoform X2"/>
    <property type="match status" value="1"/>
</dbReference>
<dbReference type="InterPro" id="IPR001005">
    <property type="entry name" value="SANT/Myb"/>
</dbReference>
<comment type="similarity">
    <text evidence="2">Belongs to the peptidase M67A family. MYSM1 subfamily.</text>
</comment>
<dbReference type="InterPro" id="IPR017884">
    <property type="entry name" value="SANT_dom"/>
</dbReference>
<comment type="subcellular location">
    <subcellularLocation>
        <location evidence="1">Nucleus</location>
    </subcellularLocation>
</comment>
<evidence type="ECO:0000259" key="20">
    <source>
        <dbReference type="PROSITE" id="PS51293"/>
    </source>
</evidence>
<dbReference type="InterPro" id="IPR000555">
    <property type="entry name" value="JAMM/MPN+_dom"/>
</dbReference>
<name>A0AAE0ZCG7_9GAST</name>
<evidence type="ECO:0000259" key="19">
    <source>
        <dbReference type="PROSITE" id="PS50934"/>
    </source>
</evidence>
<evidence type="ECO:0000256" key="1">
    <source>
        <dbReference type="ARBA" id="ARBA00004123"/>
    </source>
</evidence>
<dbReference type="PROSITE" id="PS51294">
    <property type="entry name" value="HTH_MYB"/>
    <property type="match status" value="1"/>
</dbReference>
<evidence type="ECO:0000313" key="22">
    <source>
        <dbReference type="EMBL" id="KAK3766898.1"/>
    </source>
</evidence>
<keyword evidence="7" id="KW-0862">Zinc</keyword>
<dbReference type="GO" id="GO:0005634">
    <property type="term" value="C:nucleus"/>
    <property type="evidence" value="ECO:0007669"/>
    <property type="project" value="UniProtKB-SubCell"/>
</dbReference>
<accession>A0AAE0ZCG7</accession>
<evidence type="ECO:0000256" key="9">
    <source>
        <dbReference type="ARBA" id="ARBA00023015"/>
    </source>
</evidence>
<comment type="caution">
    <text evidence="22">The sequence shown here is derived from an EMBL/GenBank/DDBJ whole genome shotgun (WGS) entry which is preliminary data.</text>
</comment>
<feature type="compositionally biased region" description="Acidic residues" evidence="16">
    <location>
        <begin position="462"/>
        <end position="471"/>
    </location>
</feature>
<feature type="compositionally biased region" description="Basic residues" evidence="16">
    <location>
        <begin position="253"/>
        <end position="272"/>
    </location>
</feature>
<dbReference type="SMART" id="SM00717">
    <property type="entry name" value="SANT"/>
    <property type="match status" value="1"/>
</dbReference>
<feature type="compositionally biased region" description="Polar residues" evidence="16">
    <location>
        <begin position="227"/>
        <end position="236"/>
    </location>
</feature>
<feature type="domain" description="SWIRM" evidence="19">
    <location>
        <begin position="494"/>
        <end position="592"/>
    </location>
</feature>
<feature type="compositionally biased region" description="Low complexity" evidence="16">
    <location>
        <begin position="982"/>
        <end position="995"/>
    </location>
</feature>
<feature type="domain" description="HTH myb-type" evidence="21">
    <location>
        <begin position="104"/>
        <end position="154"/>
    </location>
</feature>
<keyword evidence="9" id="KW-0805">Transcription regulation</keyword>
<dbReference type="PROSITE" id="PS51293">
    <property type="entry name" value="SANT"/>
    <property type="match status" value="1"/>
</dbReference>
<evidence type="ECO:0000256" key="6">
    <source>
        <dbReference type="ARBA" id="ARBA00022801"/>
    </source>
</evidence>
<feature type="compositionally biased region" description="Polar residues" evidence="16">
    <location>
        <begin position="957"/>
        <end position="968"/>
    </location>
</feature>
<dbReference type="GO" id="GO:0003677">
    <property type="term" value="F:DNA binding"/>
    <property type="evidence" value="ECO:0007669"/>
    <property type="project" value="UniProtKB-KW"/>
</dbReference>
<feature type="region of interest" description="Disordered" evidence="16">
    <location>
        <begin position="647"/>
        <end position="666"/>
    </location>
</feature>
<evidence type="ECO:0000313" key="23">
    <source>
        <dbReference type="Proteomes" id="UP001283361"/>
    </source>
</evidence>
<evidence type="ECO:0000256" key="7">
    <source>
        <dbReference type="ARBA" id="ARBA00022833"/>
    </source>
</evidence>
<keyword evidence="14" id="KW-0539">Nucleus</keyword>
<keyword evidence="12" id="KW-0010">Activator</keyword>
<keyword evidence="13" id="KW-0804">Transcription</keyword>
<feature type="domain" description="Myb-like" evidence="17">
    <location>
        <begin position="100"/>
        <end position="150"/>
    </location>
</feature>
<dbReference type="InterPro" id="IPR036388">
    <property type="entry name" value="WH-like_DNA-bd_sf"/>
</dbReference>
<dbReference type="Proteomes" id="UP001283361">
    <property type="component" value="Unassembled WGS sequence"/>
</dbReference>
<feature type="compositionally biased region" description="Low complexity" evidence="16">
    <location>
        <begin position="214"/>
        <end position="226"/>
    </location>
</feature>
<evidence type="ECO:0000256" key="8">
    <source>
        <dbReference type="ARBA" id="ARBA00022853"/>
    </source>
</evidence>